<dbReference type="Proteomes" id="UP000320160">
    <property type="component" value="Unassembled WGS sequence"/>
</dbReference>
<protein>
    <submittedName>
        <fullName evidence="2">Uncharacterized protein</fullName>
    </submittedName>
</protein>
<organism evidence="2 3">
    <name type="scientific">Sphingorhabdus contaminans</name>
    <dbReference type="NCBI Taxonomy" id="1343899"/>
    <lineage>
        <taxon>Bacteria</taxon>
        <taxon>Pseudomonadati</taxon>
        <taxon>Pseudomonadota</taxon>
        <taxon>Alphaproteobacteria</taxon>
        <taxon>Sphingomonadales</taxon>
        <taxon>Sphingomonadaceae</taxon>
        <taxon>Sphingorhabdus</taxon>
    </lineage>
</organism>
<evidence type="ECO:0000313" key="3">
    <source>
        <dbReference type="Proteomes" id="UP000320160"/>
    </source>
</evidence>
<keyword evidence="1" id="KW-0732">Signal</keyword>
<feature type="signal peptide" evidence="1">
    <location>
        <begin position="1"/>
        <end position="22"/>
    </location>
</feature>
<evidence type="ECO:0000313" key="2">
    <source>
        <dbReference type="EMBL" id="TSB04732.1"/>
    </source>
</evidence>
<reference evidence="2 3" key="1">
    <citation type="submission" date="2019-07" db="EMBL/GenBank/DDBJ databases">
        <authorList>
            <person name="Park M."/>
        </authorList>
    </citation>
    <scope>NUCLEOTIDE SEQUENCE [LARGE SCALE GENOMIC DNA]</scope>
    <source>
        <strain evidence="2 3">KCTC32445</strain>
    </source>
</reference>
<proteinExistence type="predicted"/>
<dbReference type="OrthoDB" id="7492058at2"/>
<feature type="chain" id="PRO_5021839308" evidence="1">
    <location>
        <begin position="23"/>
        <end position="320"/>
    </location>
</feature>
<evidence type="ECO:0000256" key="1">
    <source>
        <dbReference type="SAM" id="SignalP"/>
    </source>
</evidence>
<dbReference type="EMBL" id="VKKU01000001">
    <property type="protein sequence ID" value="TSB04732.1"/>
    <property type="molecule type" value="Genomic_DNA"/>
</dbReference>
<dbReference type="RefSeq" id="WP_143775650.1">
    <property type="nucleotide sequence ID" value="NZ_VKKU01000001.1"/>
</dbReference>
<keyword evidence="3" id="KW-1185">Reference proteome</keyword>
<dbReference type="AlphaFoldDB" id="A0A553WJ52"/>
<name>A0A553WJ52_9SPHN</name>
<sequence>MKPVMKSIVAGTAMLVTAPAFGQTQCAQFELVGNGGRVAYQPFETSPTIETFDLRIRRLADGISGVRFLLVDTTPQMNGPQIGITGPSVYDISWLEDNTRRMLVVGNEQPQPTTGAQIQFAERAGVQLTRFRLSVPAGQQAPAQVHRENLTVRYQCLDSQGRQIGATQEQPASVELSLTVPRYVAAYIGSAGQTRGTINFGDVGSASATLNRAINITALSTLPFAVKFESENGGLLKRRSSEPQGIIYAMNYAGVPVSSGDTLLCPMTPAPMGIGKQFEVGLNRSSIASLPAGNYKDTVTITFTPRDGISSADCALRREN</sequence>
<accession>A0A553WJ52</accession>
<comment type="caution">
    <text evidence="2">The sequence shown here is derived from an EMBL/GenBank/DDBJ whole genome shotgun (WGS) entry which is preliminary data.</text>
</comment>
<gene>
    <name evidence="2" type="ORF">FOM92_04780</name>
</gene>